<feature type="transmembrane region" description="Helical" evidence="2">
    <location>
        <begin position="342"/>
        <end position="365"/>
    </location>
</feature>
<dbReference type="PROSITE" id="PS50297">
    <property type="entry name" value="ANK_REP_REGION"/>
    <property type="match status" value="1"/>
</dbReference>
<organism evidence="4 5">
    <name type="scientific">Eucalyptus globulus</name>
    <name type="common">Tasmanian blue gum</name>
    <dbReference type="NCBI Taxonomy" id="34317"/>
    <lineage>
        <taxon>Eukaryota</taxon>
        <taxon>Viridiplantae</taxon>
        <taxon>Streptophyta</taxon>
        <taxon>Embryophyta</taxon>
        <taxon>Tracheophyta</taxon>
        <taxon>Spermatophyta</taxon>
        <taxon>Magnoliopsida</taxon>
        <taxon>eudicotyledons</taxon>
        <taxon>Gunneridae</taxon>
        <taxon>Pentapetalae</taxon>
        <taxon>rosids</taxon>
        <taxon>malvids</taxon>
        <taxon>Myrtales</taxon>
        <taxon>Myrtaceae</taxon>
        <taxon>Myrtoideae</taxon>
        <taxon>Eucalypteae</taxon>
        <taxon>Eucalyptus</taxon>
    </lineage>
</organism>
<comment type="caution">
    <text evidence="4">The sequence shown here is derived from an EMBL/GenBank/DDBJ whole genome shotgun (WGS) entry which is preliminary data.</text>
</comment>
<keyword evidence="2" id="KW-0812">Transmembrane</keyword>
<dbReference type="Pfam" id="PF13857">
    <property type="entry name" value="Ank_5"/>
    <property type="match status" value="1"/>
</dbReference>
<dbReference type="Proteomes" id="UP001634007">
    <property type="component" value="Unassembled WGS sequence"/>
</dbReference>
<dbReference type="PANTHER" id="PTHR24128:SF24">
    <property type="entry name" value="ANKYRIN REPEAT PROTEIN"/>
    <property type="match status" value="1"/>
</dbReference>
<dbReference type="EMBL" id="JBJKBG010000004">
    <property type="protein sequence ID" value="KAL3741203.1"/>
    <property type="molecule type" value="Genomic_DNA"/>
</dbReference>
<keyword evidence="1" id="KW-0040">ANK repeat</keyword>
<gene>
    <name evidence="4" type="ORF">ACJRO7_016779</name>
</gene>
<dbReference type="InterPro" id="IPR036770">
    <property type="entry name" value="Ankyrin_rpt-contain_sf"/>
</dbReference>
<dbReference type="SUPFAM" id="SSF48403">
    <property type="entry name" value="Ankyrin repeat"/>
    <property type="match status" value="1"/>
</dbReference>
<dbReference type="PROSITE" id="PS50088">
    <property type="entry name" value="ANK_REPEAT"/>
    <property type="match status" value="1"/>
</dbReference>
<keyword evidence="5" id="KW-1185">Reference proteome</keyword>
<accession>A0ABD3KSJ5</accession>
<feature type="domain" description="PGG" evidence="3">
    <location>
        <begin position="279"/>
        <end position="375"/>
    </location>
</feature>
<dbReference type="Gene3D" id="1.25.40.20">
    <property type="entry name" value="Ankyrin repeat-containing domain"/>
    <property type="match status" value="1"/>
</dbReference>
<protein>
    <recommendedName>
        <fullName evidence="3">PGG domain-containing protein</fullName>
    </recommendedName>
</protein>
<name>A0ABD3KSJ5_EUCGL</name>
<evidence type="ECO:0000313" key="5">
    <source>
        <dbReference type="Proteomes" id="UP001634007"/>
    </source>
</evidence>
<feature type="transmembrane region" description="Helical" evidence="2">
    <location>
        <begin position="406"/>
        <end position="425"/>
    </location>
</feature>
<reference evidence="4 5" key="1">
    <citation type="submission" date="2024-11" db="EMBL/GenBank/DDBJ databases">
        <title>Chromosome-level genome assembly of Eucalyptus globulus Labill. provides insights into its genome evolution.</title>
        <authorList>
            <person name="Li X."/>
        </authorList>
    </citation>
    <scope>NUCLEOTIDE SEQUENCE [LARGE SCALE GENOMIC DNA]</scope>
    <source>
        <strain evidence="4">CL2024</strain>
        <tissue evidence="4">Fresh tender leaves</tissue>
    </source>
</reference>
<keyword evidence="2" id="KW-1133">Transmembrane helix</keyword>
<dbReference type="InterPro" id="IPR026961">
    <property type="entry name" value="PGG_dom"/>
</dbReference>
<dbReference type="PANTHER" id="PTHR24128">
    <property type="entry name" value="HOMEOBOX PROTEIN WARIAI"/>
    <property type="match status" value="1"/>
</dbReference>
<dbReference type="Pfam" id="PF13962">
    <property type="entry name" value="PGG"/>
    <property type="match status" value="1"/>
</dbReference>
<evidence type="ECO:0000256" key="1">
    <source>
        <dbReference type="PROSITE-ProRule" id="PRU00023"/>
    </source>
</evidence>
<feature type="repeat" description="ANK" evidence="1">
    <location>
        <begin position="186"/>
        <end position="207"/>
    </location>
</feature>
<dbReference type="InterPro" id="IPR002110">
    <property type="entry name" value="Ankyrin_rpt"/>
</dbReference>
<dbReference type="AlphaFoldDB" id="A0ABD3KSJ5"/>
<evidence type="ECO:0000313" key="4">
    <source>
        <dbReference type="EMBL" id="KAL3741203.1"/>
    </source>
</evidence>
<proteinExistence type="predicted"/>
<keyword evidence="2" id="KW-0472">Membrane</keyword>
<dbReference type="SMART" id="SM00248">
    <property type="entry name" value="ANK"/>
    <property type="match status" value="4"/>
</dbReference>
<evidence type="ECO:0000259" key="3">
    <source>
        <dbReference type="Pfam" id="PF13962"/>
    </source>
</evidence>
<dbReference type="Pfam" id="PF12796">
    <property type="entry name" value="Ank_2"/>
    <property type="match status" value="1"/>
</dbReference>
<feature type="transmembrane region" description="Helical" evidence="2">
    <location>
        <begin position="372"/>
        <end position="391"/>
    </location>
</feature>
<evidence type="ECO:0000256" key="2">
    <source>
        <dbReference type="SAM" id="Phobius"/>
    </source>
</evidence>
<sequence>MDPRLQLAIENDDVAELHRLIVAERKLLDRLSKEPFPDTPLHFAAAKGKTHVAMEMAILKPWFARRLNPDGYSPMHLALKYKHYHTVRALMTLDPKLIQLRGRDGFTPLHYVAREKGENETELLELLELLAEFLSACGSSIEDLTSRCETAVHIAIQNCNPKSFKVLFGWLRRHRLTKILNWKDEDGNNVLHIAAAKNQLEIIRLLIGHTNVNARNFDKKTALEIFEANSPYDPNVAKRLRRRGCFARPFTPTLSLSEFFSKGLTAGEKCAYFFGVQDESARDIILLVSTLIATATYQAALSPPGGYWQDSTNSTVVATDSNSTAMEKPHRAGNMILNGTSLYVFTVFNGTAFFFSIGTIWAIAIAEFPKTFMVYLSMSILGLAYFISHLIEFPNSDEVAKRMLEGFYGSLLTAALFLPVVVWGMHVRVLKRIDATGRGVRIFLGTKDRK</sequence>